<reference evidence="1" key="2">
    <citation type="journal article" date="2024" name="Plant">
        <title>Genomic evolution and insights into agronomic trait innovations of Sesamum species.</title>
        <authorList>
            <person name="Miao H."/>
            <person name="Wang L."/>
            <person name="Qu L."/>
            <person name="Liu H."/>
            <person name="Sun Y."/>
            <person name="Le M."/>
            <person name="Wang Q."/>
            <person name="Wei S."/>
            <person name="Zheng Y."/>
            <person name="Lin W."/>
            <person name="Duan Y."/>
            <person name="Cao H."/>
            <person name="Xiong S."/>
            <person name="Wang X."/>
            <person name="Wei L."/>
            <person name="Li C."/>
            <person name="Ma Q."/>
            <person name="Ju M."/>
            <person name="Zhao R."/>
            <person name="Li G."/>
            <person name="Mu C."/>
            <person name="Tian Q."/>
            <person name="Mei H."/>
            <person name="Zhang T."/>
            <person name="Gao T."/>
            <person name="Zhang H."/>
        </authorList>
    </citation>
    <scope>NUCLEOTIDE SEQUENCE</scope>
    <source>
        <strain evidence="1">3651</strain>
    </source>
</reference>
<organism evidence="1 2">
    <name type="scientific">Sesamum alatum</name>
    <dbReference type="NCBI Taxonomy" id="300844"/>
    <lineage>
        <taxon>Eukaryota</taxon>
        <taxon>Viridiplantae</taxon>
        <taxon>Streptophyta</taxon>
        <taxon>Embryophyta</taxon>
        <taxon>Tracheophyta</taxon>
        <taxon>Spermatophyta</taxon>
        <taxon>Magnoliopsida</taxon>
        <taxon>eudicotyledons</taxon>
        <taxon>Gunneridae</taxon>
        <taxon>Pentapetalae</taxon>
        <taxon>asterids</taxon>
        <taxon>lamiids</taxon>
        <taxon>Lamiales</taxon>
        <taxon>Pedaliaceae</taxon>
        <taxon>Sesamum</taxon>
    </lineage>
</organism>
<sequence length="199" mass="22181">MGYHHDPSHGMWRGFIAKNRSPICHAQFVGIGEWNDTHIGDHLSSYTEFLSYLVAKDRVGVAKLDDGTMLFLGLPLNFLTKFLNVSTPVRLHGVVLKFPQPASRSRSMSALPIHPQYGRSILVPLSDLVNVNAVSRSLPSEVDCKYQNQQFQTALNGKTNKTSEIDAQKNEQHRATLLFAANLLSRVHQEHGNSPEHGT</sequence>
<keyword evidence="2" id="KW-1185">Reference proteome</keyword>
<dbReference type="EMBL" id="JACGWO010000005">
    <property type="protein sequence ID" value="KAK4426821.1"/>
    <property type="molecule type" value="Genomic_DNA"/>
</dbReference>
<protein>
    <submittedName>
        <fullName evidence="1">Flowering time control protein FPA</fullName>
    </submittedName>
</protein>
<proteinExistence type="predicted"/>
<evidence type="ECO:0000313" key="2">
    <source>
        <dbReference type="Proteomes" id="UP001293254"/>
    </source>
</evidence>
<evidence type="ECO:0000313" key="1">
    <source>
        <dbReference type="EMBL" id="KAK4426821.1"/>
    </source>
</evidence>
<name>A0AAE1YAS3_9LAMI</name>
<reference evidence="1" key="1">
    <citation type="submission" date="2020-06" db="EMBL/GenBank/DDBJ databases">
        <authorList>
            <person name="Li T."/>
            <person name="Hu X."/>
            <person name="Zhang T."/>
            <person name="Song X."/>
            <person name="Zhang H."/>
            <person name="Dai N."/>
            <person name="Sheng W."/>
            <person name="Hou X."/>
            <person name="Wei L."/>
        </authorList>
    </citation>
    <scope>NUCLEOTIDE SEQUENCE</scope>
    <source>
        <strain evidence="1">3651</strain>
        <tissue evidence="1">Leaf</tissue>
    </source>
</reference>
<dbReference type="AlphaFoldDB" id="A0AAE1YAS3"/>
<gene>
    <name evidence="1" type="ORF">Salat_1450800</name>
</gene>
<dbReference type="Proteomes" id="UP001293254">
    <property type="component" value="Unassembled WGS sequence"/>
</dbReference>
<accession>A0AAE1YAS3</accession>
<comment type="caution">
    <text evidence="1">The sequence shown here is derived from an EMBL/GenBank/DDBJ whole genome shotgun (WGS) entry which is preliminary data.</text>
</comment>